<name>A0A8X8D3I8_POPTO</name>
<proteinExistence type="predicted"/>
<keyword evidence="1" id="KW-0175">Coiled coil</keyword>
<protein>
    <submittedName>
        <fullName evidence="3">Uncharacterized protein</fullName>
    </submittedName>
</protein>
<feature type="coiled-coil region" evidence="1">
    <location>
        <begin position="249"/>
        <end position="276"/>
    </location>
</feature>
<accession>A0A8X8D3I8</accession>
<dbReference type="EMBL" id="JAAWWB010000009">
    <property type="protein sequence ID" value="KAG6776332.1"/>
    <property type="molecule type" value="Genomic_DNA"/>
</dbReference>
<keyword evidence="4" id="KW-1185">Reference proteome</keyword>
<dbReference type="Proteomes" id="UP000886885">
    <property type="component" value="Chromosome 5A"/>
</dbReference>
<comment type="caution">
    <text evidence="3">The sequence shown here is derived from an EMBL/GenBank/DDBJ whole genome shotgun (WGS) entry which is preliminary data.</text>
</comment>
<reference evidence="3" key="1">
    <citation type="journal article" date="2020" name="bioRxiv">
        <title>Hybrid origin of Populus tomentosa Carr. identified through genome sequencing and phylogenomic analysis.</title>
        <authorList>
            <person name="An X."/>
            <person name="Gao K."/>
            <person name="Chen Z."/>
            <person name="Li J."/>
            <person name="Yang X."/>
            <person name="Yang X."/>
            <person name="Zhou J."/>
            <person name="Guo T."/>
            <person name="Zhao T."/>
            <person name="Huang S."/>
            <person name="Miao D."/>
            <person name="Khan W.U."/>
            <person name="Rao P."/>
            <person name="Ye M."/>
            <person name="Lei B."/>
            <person name="Liao W."/>
            <person name="Wang J."/>
            <person name="Ji L."/>
            <person name="Li Y."/>
            <person name="Guo B."/>
            <person name="Mustafa N.S."/>
            <person name="Li S."/>
            <person name="Yun Q."/>
            <person name="Keller S.R."/>
            <person name="Mao J."/>
            <person name="Zhang R."/>
            <person name="Strauss S.H."/>
        </authorList>
    </citation>
    <scope>NUCLEOTIDE SEQUENCE</scope>
    <source>
        <strain evidence="3">GM15</strain>
        <tissue evidence="3">Leaf</tissue>
    </source>
</reference>
<dbReference type="PANTHER" id="PTHR31016:SF2">
    <property type="entry name" value="OS04G0228100 PROTEIN"/>
    <property type="match status" value="1"/>
</dbReference>
<evidence type="ECO:0000256" key="1">
    <source>
        <dbReference type="SAM" id="Coils"/>
    </source>
</evidence>
<evidence type="ECO:0000313" key="3">
    <source>
        <dbReference type="EMBL" id="KAG6776332.1"/>
    </source>
</evidence>
<dbReference type="AlphaFoldDB" id="A0A8X8D3I8"/>
<organism evidence="3 4">
    <name type="scientific">Populus tomentosa</name>
    <name type="common">Chinese white poplar</name>
    <dbReference type="NCBI Taxonomy" id="118781"/>
    <lineage>
        <taxon>Eukaryota</taxon>
        <taxon>Viridiplantae</taxon>
        <taxon>Streptophyta</taxon>
        <taxon>Embryophyta</taxon>
        <taxon>Tracheophyta</taxon>
        <taxon>Spermatophyta</taxon>
        <taxon>Magnoliopsida</taxon>
        <taxon>eudicotyledons</taxon>
        <taxon>Gunneridae</taxon>
        <taxon>Pentapetalae</taxon>
        <taxon>rosids</taxon>
        <taxon>fabids</taxon>
        <taxon>Malpighiales</taxon>
        <taxon>Salicaceae</taxon>
        <taxon>Saliceae</taxon>
        <taxon>Populus</taxon>
    </lineage>
</organism>
<dbReference type="PANTHER" id="PTHR31016">
    <property type="entry name" value="OS04G0228100 PROTEIN"/>
    <property type="match status" value="1"/>
</dbReference>
<dbReference type="OrthoDB" id="1924603at2759"/>
<feature type="region of interest" description="Disordered" evidence="2">
    <location>
        <begin position="153"/>
        <end position="176"/>
    </location>
</feature>
<evidence type="ECO:0000256" key="2">
    <source>
        <dbReference type="SAM" id="MobiDB-lite"/>
    </source>
</evidence>
<sequence length="350" mass="39647">MAASVGSPSPAASLNKESTSLIVSSPLFCPASDKRFWSSLRGRIDALLENRHRSVSIGQDQLNLDPSLGTNVRVGESDRAKRMKEDSLLLLRGFDSIAQNLSQLSSNLDNALQGARYLAEPPTLREIFHSRLENSEFRQEDVEKEKIEEGKKTRLKRKFDPDDRSEDQGNDFHKENEQCLEDKKLKKAKNLAVSMATKAAALARELKSIKSDFCFMQERCTLLEEENSIRDRFCEGTRPEEDDLMRLQMEALLAEKSRLGNENANLKRENQCLHQLVEYHQITTQDLSASYEQVIRGTCLDFSSPTSSMMEAVDNEDDSEDAETTPKFFGFATSLDESCHEEAGMSKYRR</sequence>
<evidence type="ECO:0000313" key="4">
    <source>
        <dbReference type="Proteomes" id="UP000886885"/>
    </source>
</evidence>
<gene>
    <name evidence="3" type="ORF">POTOM_019838</name>
</gene>